<dbReference type="Proteomes" id="UP000175707">
    <property type="component" value="Unassembled WGS sequence"/>
</dbReference>
<evidence type="ECO:0000313" key="13">
    <source>
        <dbReference type="Proteomes" id="UP000175616"/>
    </source>
</evidence>
<dbReference type="InterPro" id="IPR016156">
    <property type="entry name" value="FAD/NAD-linked_Rdtase_dimer_sf"/>
</dbReference>
<dbReference type="Proteomes" id="UP000175616">
    <property type="component" value="Unassembled WGS sequence"/>
</dbReference>
<proteinExistence type="predicted"/>
<organism evidence="11 13">
    <name type="scientific">Acidithiobacillus caldus</name>
    <dbReference type="NCBI Taxonomy" id="33059"/>
    <lineage>
        <taxon>Bacteria</taxon>
        <taxon>Pseudomonadati</taxon>
        <taxon>Pseudomonadota</taxon>
        <taxon>Acidithiobacillia</taxon>
        <taxon>Acidithiobacillales</taxon>
        <taxon>Acidithiobacillaceae</taxon>
        <taxon>Acidithiobacillus</taxon>
    </lineage>
</organism>
<evidence type="ECO:0000313" key="12">
    <source>
        <dbReference type="EMBL" id="OFC62083.1"/>
    </source>
</evidence>
<dbReference type="PATRIC" id="fig|33059.14.peg.111"/>
<dbReference type="AlphaFoldDB" id="A0A1E7YLH1"/>
<keyword evidence="6" id="KW-0560">Oxidoreductase</keyword>
<dbReference type="GO" id="GO:0012501">
    <property type="term" value="P:programmed cell death"/>
    <property type="evidence" value="ECO:0007669"/>
    <property type="project" value="TreeGrafter"/>
</dbReference>
<dbReference type="SUPFAM" id="SSF55424">
    <property type="entry name" value="FAD/NAD-linked reductases, dimerisation (C-terminal) domain"/>
    <property type="match status" value="1"/>
</dbReference>
<dbReference type="Pfam" id="PF07992">
    <property type="entry name" value="Pyr_redox_2"/>
    <property type="match status" value="1"/>
</dbReference>
<dbReference type="GO" id="GO:0071949">
    <property type="term" value="F:FAD binding"/>
    <property type="evidence" value="ECO:0007669"/>
    <property type="project" value="TreeGrafter"/>
</dbReference>
<comment type="catalytic activity">
    <reaction evidence="8">
        <text>A + NADH + H(+) = AH2 + NAD(+)</text>
        <dbReference type="Rhea" id="RHEA:11356"/>
        <dbReference type="ChEBI" id="CHEBI:13193"/>
        <dbReference type="ChEBI" id="CHEBI:15378"/>
        <dbReference type="ChEBI" id="CHEBI:17499"/>
        <dbReference type="ChEBI" id="CHEBI:57540"/>
        <dbReference type="ChEBI" id="CHEBI:57945"/>
    </reaction>
</comment>
<keyword evidence="4" id="KW-0274">FAD</keyword>
<accession>A0A1E7YLH1</accession>
<keyword evidence="3" id="KW-0053">Apoptosis</keyword>
<evidence type="ECO:0000313" key="14">
    <source>
        <dbReference type="Proteomes" id="UP000175707"/>
    </source>
</evidence>
<keyword evidence="7" id="KW-0520">NAD</keyword>
<reference evidence="13 14" key="1">
    <citation type="submission" date="2016-06" db="EMBL/GenBank/DDBJ databases">
        <title>Gene turnover analysis identifies the evolutionary adaptation of the extremophile Acidithiobacillus caldus.</title>
        <authorList>
            <person name="Zhang X."/>
        </authorList>
    </citation>
    <scope>NUCLEOTIDE SEQUENCE [LARGE SCALE GENOMIC DNA]</scope>
    <source>
        <strain evidence="11 13">DX</strain>
        <strain evidence="12 14">S1</strain>
    </source>
</reference>
<dbReference type="SMART" id="SM01353">
    <property type="entry name" value="AIF_C"/>
    <property type="match status" value="1"/>
</dbReference>
<dbReference type="Gene3D" id="3.50.50.60">
    <property type="entry name" value="FAD/NAD(P)-binding domain"/>
    <property type="match status" value="2"/>
</dbReference>
<protein>
    <submittedName>
        <fullName evidence="11">Pyridine nucleotide-disulfide oxidoreductase</fullName>
    </submittedName>
</protein>
<name>A0A1E7YLH1_9PROT</name>
<dbReference type="InterPro" id="IPR029324">
    <property type="entry name" value="AIF_C"/>
</dbReference>
<dbReference type="InterPro" id="IPR050446">
    <property type="entry name" value="FAD-oxidoreductase/Apoptosis"/>
</dbReference>
<dbReference type="GO" id="GO:0033108">
    <property type="term" value="P:mitochondrial respiratory chain complex assembly"/>
    <property type="evidence" value="ECO:0007669"/>
    <property type="project" value="TreeGrafter"/>
</dbReference>
<evidence type="ECO:0000256" key="6">
    <source>
        <dbReference type="ARBA" id="ARBA00023002"/>
    </source>
</evidence>
<gene>
    <name evidence="11" type="ORF">BAE27_09855</name>
    <name evidence="12" type="ORF">BAE30_03020</name>
</gene>
<dbReference type="PANTHER" id="PTHR43557">
    <property type="entry name" value="APOPTOSIS-INDUCING FACTOR 1"/>
    <property type="match status" value="1"/>
</dbReference>
<dbReference type="EMBL" id="LZYH01000289">
    <property type="protein sequence ID" value="OFC62083.1"/>
    <property type="molecule type" value="Genomic_DNA"/>
</dbReference>
<dbReference type="Gene3D" id="3.30.390.30">
    <property type="match status" value="1"/>
</dbReference>
<evidence type="ECO:0000256" key="1">
    <source>
        <dbReference type="ARBA" id="ARBA00001974"/>
    </source>
</evidence>
<comment type="caution">
    <text evidence="11">The sequence shown here is derived from an EMBL/GenBank/DDBJ whole genome shotgun (WGS) entry which is preliminary data.</text>
</comment>
<evidence type="ECO:0000313" key="11">
    <source>
        <dbReference type="EMBL" id="OFC33356.1"/>
    </source>
</evidence>
<sequence length="424" mass="46333">MDRYGDSTQKPRVHKAEVMDEISSWDYVIVGTGPAAAEAAVAIRELDNRGKLLMLGAERQLPYQRPPLSKGLWTGKDTVEELPLRSAAEWDGLSVQIHLGDAVIELDAGARTLTSASGRIYRYERLLLATGGRARQPELAIATLRDRVFTLRNFQDYERLQAAARPGLTVLVVGGGFLGAELAAALSRQEGLKVHHAFAGNAPLAHVLPPTLQKVVLARYGKAGVQLHPQHRLEGLDWEDGSVRAHFTTQAPIACDLLVYALGMESNLELAQQAGLTLDKGGVLVNTELRSSDSRIWAAGDLATYPDPVWQEPCRLEHWDNAEATGRAAGRAMAGRSEPFRHQSLFFSDLFELGFEAVGRCDSQRVLRVAAPPGGGKAVVYYGDGDWVEGVLLWNVWGKADAAREGIAAHRPLMDLHWVETLET</sequence>
<evidence type="ECO:0000256" key="8">
    <source>
        <dbReference type="ARBA" id="ARBA00047786"/>
    </source>
</evidence>
<feature type="domain" description="FAD/NAD(P)-binding" evidence="9">
    <location>
        <begin position="26"/>
        <end position="326"/>
    </location>
</feature>
<evidence type="ECO:0000256" key="2">
    <source>
        <dbReference type="ARBA" id="ARBA00022630"/>
    </source>
</evidence>
<evidence type="ECO:0000256" key="5">
    <source>
        <dbReference type="ARBA" id="ARBA00022946"/>
    </source>
</evidence>
<evidence type="ECO:0000256" key="7">
    <source>
        <dbReference type="ARBA" id="ARBA00023027"/>
    </source>
</evidence>
<dbReference type="InterPro" id="IPR023753">
    <property type="entry name" value="FAD/NAD-binding_dom"/>
</dbReference>
<dbReference type="GO" id="GO:0046983">
    <property type="term" value="F:protein dimerization activity"/>
    <property type="evidence" value="ECO:0007669"/>
    <property type="project" value="InterPro"/>
</dbReference>
<dbReference type="PRINTS" id="PR00411">
    <property type="entry name" value="PNDRDTASEI"/>
</dbReference>
<comment type="cofactor">
    <cofactor evidence="1">
        <name>FAD</name>
        <dbReference type="ChEBI" id="CHEBI:57692"/>
    </cofactor>
</comment>
<dbReference type="EMBL" id="LZYE01000253">
    <property type="protein sequence ID" value="OFC33356.1"/>
    <property type="molecule type" value="Genomic_DNA"/>
</dbReference>
<dbReference type="InterPro" id="IPR036188">
    <property type="entry name" value="FAD/NAD-bd_sf"/>
</dbReference>
<evidence type="ECO:0000259" key="9">
    <source>
        <dbReference type="Pfam" id="PF07992"/>
    </source>
</evidence>
<feature type="domain" description="Mitochondrial apoptosis-inducing factor C-terminal" evidence="10">
    <location>
        <begin position="329"/>
        <end position="364"/>
    </location>
</feature>
<keyword evidence="5" id="KW-0809">Transit peptide</keyword>
<dbReference type="SUPFAM" id="SSF51905">
    <property type="entry name" value="FAD/NAD(P)-binding domain"/>
    <property type="match status" value="1"/>
</dbReference>
<evidence type="ECO:0000259" key="10">
    <source>
        <dbReference type="Pfam" id="PF14721"/>
    </source>
</evidence>
<keyword evidence="2" id="KW-0285">Flavoprotein</keyword>
<dbReference type="Pfam" id="PF14721">
    <property type="entry name" value="AIF_C"/>
    <property type="match status" value="1"/>
</dbReference>
<dbReference type="GO" id="GO:0005737">
    <property type="term" value="C:cytoplasm"/>
    <property type="evidence" value="ECO:0007669"/>
    <property type="project" value="TreeGrafter"/>
</dbReference>
<evidence type="ECO:0000256" key="4">
    <source>
        <dbReference type="ARBA" id="ARBA00022827"/>
    </source>
</evidence>
<dbReference type="PRINTS" id="PR00368">
    <property type="entry name" value="FADPNR"/>
</dbReference>
<dbReference type="PANTHER" id="PTHR43557:SF4">
    <property type="entry name" value="APOPTOSIS-INDUCING FACTOR 1, MITOCHONDRIAL"/>
    <property type="match status" value="1"/>
</dbReference>
<dbReference type="GO" id="GO:0016174">
    <property type="term" value="F:NAD(P)H oxidase H2O2-forming activity"/>
    <property type="evidence" value="ECO:0007669"/>
    <property type="project" value="TreeGrafter"/>
</dbReference>
<evidence type="ECO:0000256" key="3">
    <source>
        <dbReference type="ARBA" id="ARBA00022703"/>
    </source>
</evidence>
<dbReference type="OMA" id="HWGNARA"/>